<evidence type="ECO:0000256" key="7">
    <source>
        <dbReference type="SAM" id="MobiDB-lite"/>
    </source>
</evidence>
<evidence type="ECO:0000256" key="6">
    <source>
        <dbReference type="RuleBase" id="RU367018"/>
    </source>
</evidence>
<protein>
    <recommendedName>
        <fullName evidence="6">Protein FAR1-RELATED SEQUENCE</fullName>
    </recommendedName>
</protein>
<evidence type="ECO:0000256" key="2">
    <source>
        <dbReference type="ARBA" id="ARBA00022723"/>
    </source>
</evidence>
<sequence>GGLFSSNEVESLAEPNDDTPISHRVIEAEDGKVLYGGVFFAYGSAVSYWFTPNGSRYWKPIVEDSVKPNMVARYREWEDVVAMYESYGEKCGFSTRLGTVKRVKSIITHRNEHGVKAKLCNVTSMWEIYHFEESHNHMLVLSYSRDLTKIGRKLDFATKEFIHRIAGGVHDNSEVRAAIHKLCFDTTMDTQRYNQRVAEFNTDYRVPEFKTSLAIEKHCAKVYSQTIFNEVRKEIQKGLLLCVITKHAEVHGVKEYTVTHIDKNSDVVNDFTVRVNSADGDTTCSCNSWTRIGYLCRHIFYVFRYTKVEAIPEKYILDRWRREVLPKSVFSIDARYGVDNSASAVMRNELFNLFTQCVDRLNSDPDRLSTFAEQLKGLIEGVMTGGAMTRVNQRL</sequence>
<evidence type="ECO:0000256" key="5">
    <source>
        <dbReference type="PROSITE-ProRule" id="PRU00325"/>
    </source>
</evidence>
<dbReference type="AlphaFoldDB" id="A0AAD5CDP5"/>
<comment type="caution">
    <text evidence="9">The sequence shown here is derived from an EMBL/GenBank/DDBJ whole genome shotgun (WGS) entry which is preliminary data.</text>
</comment>
<keyword evidence="10" id="KW-1185">Reference proteome</keyword>
<comment type="similarity">
    <text evidence="1 6">Belongs to the FHY3/FAR1 family.</text>
</comment>
<keyword evidence="3 5" id="KW-0863">Zinc-finger</keyword>
<dbReference type="Proteomes" id="UP001206925">
    <property type="component" value="Unassembled WGS sequence"/>
</dbReference>
<evidence type="ECO:0000313" key="9">
    <source>
        <dbReference type="EMBL" id="KAI7738576.1"/>
    </source>
</evidence>
<dbReference type="PROSITE" id="PS50966">
    <property type="entry name" value="ZF_SWIM"/>
    <property type="match status" value="1"/>
</dbReference>
<comment type="function">
    <text evidence="6">Putative transcription activator involved in regulating light control of development.</text>
</comment>
<feature type="non-terminal residue" evidence="9">
    <location>
        <position position="1"/>
    </location>
</feature>
<dbReference type="GO" id="GO:0005634">
    <property type="term" value="C:nucleus"/>
    <property type="evidence" value="ECO:0007669"/>
    <property type="project" value="UniProtKB-SubCell"/>
</dbReference>
<dbReference type="SMART" id="SM00575">
    <property type="entry name" value="ZnF_PMZ"/>
    <property type="match status" value="1"/>
</dbReference>
<organism evidence="9 10">
    <name type="scientific">Ambrosia artemisiifolia</name>
    <name type="common">Common ragweed</name>
    <dbReference type="NCBI Taxonomy" id="4212"/>
    <lineage>
        <taxon>Eukaryota</taxon>
        <taxon>Viridiplantae</taxon>
        <taxon>Streptophyta</taxon>
        <taxon>Embryophyta</taxon>
        <taxon>Tracheophyta</taxon>
        <taxon>Spermatophyta</taxon>
        <taxon>Magnoliopsida</taxon>
        <taxon>eudicotyledons</taxon>
        <taxon>Gunneridae</taxon>
        <taxon>Pentapetalae</taxon>
        <taxon>asterids</taxon>
        <taxon>campanulids</taxon>
        <taxon>Asterales</taxon>
        <taxon>Asteraceae</taxon>
        <taxon>Asteroideae</taxon>
        <taxon>Heliantheae alliance</taxon>
        <taxon>Heliantheae</taxon>
        <taxon>Ambrosia</taxon>
    </lineage>
</organism>
<proteinExistence type="inferred from homology"/>
<gene>
    <name evidence="9" type="ORF">M8C21_000885</name>
</gene>
<evidence type="ECO:0000259" key="8">
    <source>
        <dbReference type="PROSITE" id="PS50966"/>
    </source>
</evidence>
<comment type="subcellular location">
    <subcellularLocation>
        <location evidence="6">Nucleus</location>
    </subcellularLocation>
</comment>
<dbReference type="GO" id="GO:0006355">
    <property type="term" value="P:regulation of DNA-templated transcription"/>
    <property type="evidence" value="ECO:0007669"/>
    <property type="project" value="UniProtKB-UniRule"/>
</dbReference>
<dbReference type="PANTHER" id="PTHR31669">
    <property type="entry name" value="PROTEIN FAR1-RELATED SEQUENCE 10-RELATED"/>
    <property type="match status" value="1"/>
</dbReference>
<accession>A0AAD5CDP5</accession>
<dbReference type="Pfam" id="PF04434">
    <property type="entry name" value="SWIM"/>
    <property type="match status" value="1"/>
</dbReference>
<dbReference type="InterPro" id="IPR007527">
    <property type="entry name" value="Znf_SWIM"/>
</dbReference>
<keyword evidence="2 6" id="KW-0479">Metal-binding</keyword>
<evidence type="ECO:0000256" key="4">
    <source>
        <dbReference type="ARBA" id="ARBA00022833"/>
    </source>
</evidence>
<keyword evidence="6" id="KW-0539">Nucleus</keyword>
<evidence type="ECO:0000256" key="1">
    <source>
        <dbReference type="ARBA" id="ARBA00005889"/>
    </source>
</evidence>
<evidence type="ECO:0000256" key="3">
    <source>
        <dbReference type="ARBA" id="ARBA00022771"/>
    </source>
</evidence>
<dbReference type="InterPro" id="IPR031052">
    <property type="entry name" value="FHY3/FAR1"/>
</dbReference>
<dbReference type="GO" id="GO:0008270">
    <property type="term" value="F:zinc ion binding"/>
    <property type="evidence" value="ECO:0007669"/>
    <property type="project" value="UniProtKB-UniRule"/>
</dbReference>
<name>A0AAD5CDP5_AMBAR</name>
<dbReference type="PANTHER" id="PTHR31669:SF306">
    <property type="entry name" value="PROTEIN FAR1-RELATED SEQUENCE"/>
    <property type="match status" value="1"/>
</dbReference>
<dbReference type="InterPro" id="IPR006564">
    <property type="entry name" value="Znf_PMZ"/>
</dbReference>
<feature type="domain" description="SWIM-type" evidence="8">
    <location>
        <begin position="271"/>
        <end position="307"/>
    </location>
</feature>
<dbReference type="EMBL" id="JAMZMK010008792">
    <property type="protein sequence ID" value="KAI7738576.1"/>
    <property type="molecule type" value="Genomic_DNA"/>
</dbReference>
<feature type="region of interest" description="Disordered" evidence="7">
    <location>
        <begin position="1"/>
        <end position="21"/>
    </location>
</feature>
<reference evidence="9" key="1">
    <citation type="submission" date="2022-06" db="EMBL/GenBank/DDBJ databases">
        <title>Uncovering the hologenomic basis of an extraordinary plant invasion.</title>
        <authorList>
            <person name="Bieker V.C."/>
            <person name="Martin M.D."/>
            <person name="Gilbert T."/>
            <person name="Hodgins K."/>
            <person name="Battlay P."/>
            <person name="Petersen B."/>
            <person name="Wilson J."/>
        </authorList>
    </citation>
    <scope>NUCLEOTIDE SEQUENCE</scope>
    <source>
        <strain evidence="9">AA19_3_7</strain>
        <tissue evidence="9">Leaf</tissue>
    </source>
</reference>
<evidence type="ECO:0000313" key="10">
    <source>
        <dbReference type="Proteomes" id="UP001206925"/>
    </source>
</evidence>
<keyword evidence="4 6" id="KW-0862">Zinc</keyword>